<accession>D8UH27</accession>
<dbReference type="Proteomes" id="UP000001058">
    <property type="component" value="Unassembled WGS sequence"/>
</dbReference>
<keyword evidence="3" id="KW-1185">Reference proteome</keyword>
<dbReference type="GeneID" id="9623042"/>
<evidence type="ECO:0000313" key="3">
    <source>
        <dbReference type="Proteomes" id="UP000001058"/>
    </source>
</evidence>
<gene>
    <name evidence="2" type="ORF">VOLCADRAFT_99130</name>
</gene>
<reference evidence="2 3" key="1">
    <citation type="journal article" date="2010" name="Science">
        <title>Genomic analysis of organismal complexity in the multicellular green alga Volvox carteri.</title>
        <authorList>
            <person name="Prochnik S.E."/>
            <person name="Umen J."/>
            <person name="Nedelcu A.M."/>
            <person name="Hallmann A."/>
            <person name="Miller S.M."/>
            <person name="Nishii I."/>
            <person name="Ferris P."/>
            <person name="Kuo A."/>
            <person name="Mitros T."/>
            <person name="Fritz-Laylin L.K."/>
            <person name="Hellsten U."/>
            <person name="Chapman J."/>
            <person name="Simakov O."/>
            <person name="Rensing S.A."/>
            <person name="Terry A."/>
            <person name="Pangilinan J."/>
            <person name="Kapitonov V."/>
            <person name="Jurka J."/>
            <person name="Salamov A."/>
            <person name="Shapiro H."/>
            <person name="Schmutz J."/>
            <person name="Grimwood J."/>
            <person name="Lindquist E."/>
            <person name="Lucas S."/>
            <person name="Grigoriev I.V."/>
            <person name="Schmitt R."/>
            <person name="Kirk D."/>
            <person name="Rokhsar D.S."/>
        </authorList>
    </citation>
    <scope>NUCLEOTIDE SEQUENCE [LARGE SCALE GENOMIC DNA]</scope>
    <source>
        <strain evidence="3">f. Nagariensis / Eve</strain>
    </source>
</reference>
<dbReference type="AlphaFoldDB" id="D8UH27"/>
<dbReference type="RefSeq" id="XP_002957973.1">
    <property type="nucleotide sequence ID" value="XM_002957927.1"/>
</dbReference>
<name>D8UH27_VOLCA</name>
<dbReference type="OrthoDB" id="6621980at2759"/>
<dbReference type="InParanoid" id="D8UH27"/>
<sequence>MPSNLSDFDSKLLLVEQQLETSTTGRTNAHRGNRRNNVASTSKIDGHSLAQCWSAPKKLERKEDDEDFPRDGLIFLVLPRDQVMAERVEPHMEAPVSTATEDSKLQVNAAGLPGIHFKYNQYRYFVTAMRVLSKVILAAQLVRIRESPFFSIMSDSSTDVSDEDHVEEQKGWAAKAAKALGFH</sequence>
<evidence type="ECO:0000256" key="1">
    <source>
        <dbReference type="SAM" id="MobiDB-lite"/>
    </source>
</evidence>
<dbReference type="KEGG" id="vcn:VOLCADRAFT_99130"/>
<proteinExistence type="predicted"/>
<organism evidence="3">
    <name type="scientific">Volvox carteri f. nagariensis</name>
    <dbReference type="NCBI Taxonomy" id="3068"/>
    <lineage>
        <taxon>Eukaryota</taxon>
        <taxon>Viridiplantae</taxon>
        <taxon>Chlorophyta</taxon>
        <taxon>core chlorophytes</taxon>
        <taxon>Chlorophyceae</taxon>
        <taxon>CS clade</taxon>
        <taxon>Chlamydomonadales</taxon>
        <taxon>Volvocaceae</taxon>
        <taxon>Volvox</taxon>
    </lineage>
</organism>
<protein>
    <submittedName>
        <fullName evidence="2">Uncharacterized protein</fullName>
    </submittedName>
</protein>
<feature type="region of interest" description="Disordered" evidence="1">
    <location>
        <begin position="20"/>
        <end position="42"/>
    </location>
</feature>
<evidence type="ECO:0000313" key="2">
    <source>
        <dbReference type="EMBL" id="EFJ40999.1"/>
    </source>
</evidence>
<dbReference type="EMBL" id="GL378403">
    <property type="protein sequence ID" value="EFJ40999.1"/>
    <property type="molecule type" value="Genomic_DNA"/>
</dbReference>